<evidence type="ECO:0000259" key="6">
    <source>
        <dbReference type="Pfam" id="PF08154"/>
    </source>
</evidence>
<gene>
    <name evidence="7" type="ORF">WJX75_004530</name>
</gene>
<organism evidence="7 8">
    <name type="scientific">Coccomyxa subellipsoidea</name>
    <dbReference type="NCBI Taxonomy" id="248742"/>
    <lineage>
        <taxon>Eukaryota</taxon>
        <taxon>Viridiplantae</taxon>
        <taxon>Chlorophyta</taxon>
        <taxon>core chlorophytes</taxon>
        <taxon>Trebouxiophyceae</taxon>
        <taxon>Trebouxiophyceae incertae sedis</taxon>
        <taxon>Coccomyxaceae</taxon>
        <taxon>Coccomyxa</taxon>
    </lineage>
</organism>
<evidence type="ECO:0000256" key="1">
    <source>
        <dbReference type="ARBA" id="ARBA00004604"/>
    </source>
</evidence>
<feature type="repeat" description="WD" evidence="5">
    <location>
        <begin position="356"/>
        <end position="388"/>
    </location>
</feature>
<feature type="repeat" description="WD" evidence="5">
    <location>
        <begin position="236"/>
        <end position="276"/>
    </location>
</feature>
<feature type="repeat" description="WD" evidence="5">
    <location>
        <begin position="105"/>
        <end position="146"/>
    </location>
</feature>
<evidence type="ECO:0000313" key="7">
    <source>
        <dbReference type="EMBL" id="KAK9905680.1"/>
    </source>
</evidence>
<dbReference type="Pfam" id="PF00400">
    <property type="entry name" value="WD40"/>
    <property type="match status" value="7"/>
</dbReference>
<dbReference type="Proteomes" id="UP001491310">
    <property type="component" value="Unassembled WGS sequence"/>
</dbReference>
<dbReference type="InterPro" id="IPR020472">
    <property type="entry name" value="WD40_PAC1"/>
</dbReference>
<dbReference type="Gene3D" id="2.130.10.10">
    <property type="entry name" value="YVTN repeat-like/Quinoprotein amine dehydrogenase"/>
    <property type="match status" value="1"/>
</dbReference>
<comment type="subcellular location">
    <subcellularLocation>
        <location evidence="1">Nucleus</location>
        <location evidence="1">Nucleolus</location>
    </subcellularLocation>
</comment>
<dbReference type="PROSITE" id="PS50082">
    <property type="entry name" value="WD_REPEATS_2"/>
    <property type="match status" value="7"/>
</dbReference>
<dbReference type="EMBL" id="JALJOT010000011">
    <property type="protein sequence ID" value="KAK9905680.1"/>
    <property type="molecule type" value="Genomic_DNA"/>
</dbReference>
<reference evidence="7 8" key="1">
    <citation type="journal article" date="2024" name="Nat. Commun.">
        <title>Phylogenomics reveals the evolutionary origins of lichenization in chlorophyte algae.</title>
        <authorList>
            <person name="Puginier C."/>
            <person name="Libourel C."/>
            <person name="Otte J."/>
            <person name="Skaloud P."/>
            <person name="Haon M."/>
            <person name="Grisel S."/>
            <person name="Petersen M."/>
            <person name="Berrin J.G."/>
            <person name="Delaux P.M."/>
            <person name="Dal Grande F."/>
            <person name="Keller J."/>
        </authorList>
    </citation>
    <scope>NUCLEOTIDE SEQUENCE [LARGE SCALE GENOMIC DNA]</scope>
    <source>
        <strain evidence="7 8">SAG 216-7</strain>
    </source>
</reference>
<sequence length="473" mass="52172">MAKLDAPQPTNVIIQFQSDTGETVGPQLDVPHDVTPKQLETLLNGLLKQEEKLPYSFFVNEQQISDELGAHLLKNKVSVETALQVVYQPQAVFRVRPVSRCTASMPGHTEAVLAVQFSPDGRQLASGSGDTTLRLWDLGTQTPLRTCKGHRSWVLCVSWSPDAQMIVTGGMDGALWLWDPKTGNPIGCCKGHTKWITAVAWEPAHMALPCRRFVSGSKDTSIKVWDAQTRRCLMSMSSHTLAVTSVRWGGDGHIYSSSRDCCINVWDAQEGRLVRSLKGHGHWVNTLALSAEYALRTGAYDHTTTAPSDPKEAQAKALRRYEAARGGRLERLASGSDDFTMFLWEPATSSKPIARMTGHLQLINQVQFSPDGRWLVSVSFDKSIKLWDGVKGTFAATFRGHVGPVYQIAWSADSRLFVSGSKDSTLKVWEVSSKKLKLDLPGHADEVFTVDWSPDGSSVASGGKDQVLRIWRQ</sequence>
<dbReference type="InterPro" id="IPR015943">
    <property type="entry name" value="WD40/YVTN_repeat-like_dom_sf"/>
</dbReference>
<dbReference type="InterPro" id="IPR012972">
    <property type="entry name" value="NLE"/>
</dbReference>
<accession>A0ABR2YHW2</accession>
<feature type="repeat" description="WD" evidence="5">
    <location>
        <begin position="189"/>
        <end position="235"/>
    </location>
</feature>
<evidence type="ECO:0000256" key="2">
    <source>
        <dbReference type="ARBA" id="ARBA00022574"/>
    </source>
</evidence>
<evidence type="ECO:0000256" key="4">
    <source>
        <dbReference type="ARBA" id="ARBA00023242"/>
    </source>
</evidence>
<name>A0ABR2YHW2_9CHLO</name>
<feature type="repeat" description="WD" evidence="5">
    <location>
        <begin position="398"/>
        <end position="439"/>
    </location>
</feature>
<dbReference type="PANTHER" id="PTHR19848">
    <property type="entry name" value="WD40 REPEAT PROTEIN"/>
    <property type="match status" value="1"/>
</dbReference>
<feature type="repeat" description="WD" evidence="5">
    <location>
        <begin position="440"/>
        <end position="473"/>
    </location>
</feature>
<dbReference type="PROSITE" id="PS00678">
    <property type="entry name" value="WD_REPEATS_1"/>
    <property type="match status" value="2"/>
</dbReference>
<dbReference type="SUPFAM" id="SSF50998">
    <property type="entry name" value="Quinoprotein alcohol dehydrogenase-like"/>
    <property type="match status" value="1"/>
</dbReference>
<feature type="repeat" description="WD" evidence="5">
    <location>
        <begin position="147"/>
        <end position="188"/>
    </location>
</feature>
<dbReference type="PANTHER" id="PTHR19848:SF0">
    <property type="entry name" value="NOTCHLESS PROTEIN HOMOLOG 1"/>
    <property type="match status" value="1"/>
</dbReference>
<dbReference type="Pfam" id="PF08154">
    <property type="entry name" value="NLE"/>
    <property type="match status" value="1"/>
</dbReference>
<dbReference type="PRINTS" id="PR00320">
    <property type="entry name" value="GPROTEINBRPT"/>
</dbReference>
<evidence type="ECO:0000256" key="5">
    <source>
        <dbReference type="PROSITE-ProRule" id="PRU00221"/>
    </source>
</evidence>
<dbReference type="InterPro" id="IPR001632">
    <property type="entry name" value="WD40_G-protein_beta-like"/>
</dbReference>
<dbReference type="InterPro" id="IPR019775">
    <property type="entry name" value="WD40_repeat_CS"/>
</dbReference>
<protein>
    <recommendedName>
        <fullName evidence="6">NLE domain-containing protein</fullName>
    </recommendedName>
</protein>
<dbReference type="CDD" id="cd00200">
    <property type="entry name" value="WD40"/>
    <property type="match status" value="1"/>
</dbReference>
<evidence type="ECO:0000313" key="8">
    <source>
        <dbReference type="Proteomes" id="UP001491310"/>
    </source>
</evidence>
<dbReference type="InterPro" id="IPR001680">
    <property type="entry name" value="WD40_rpt"/>
</dbReference>
<dbReference type="PROSITE" id="PS50294">
    <property type="entry name" value="WD_REPEATS_REGION"/>
    <property type="match status" value="6"/>
</dbReference>
<keyword evidence="8" id="KW-1185">Reference proteome</keyword>
<keyword evidence="3" id="KW-0677">Repeat</keyword>
<comment type="caution">
    <text evidence="7">The sequence shown here is derived from an EMBL/GenBank/DDBJ whole genome shotgun (WGS) entry which is preliminary data.</text>
</comment>
<evidence type="ECO:0000256" key="3">
    <source>
        <dbReference type="ARBA" id="ARBA00022737"/>
    </source>
</evidence>
<feature type="domain" description="NLE" evidence="6">
    <location>
        <begin position="12"/>
        <end position="72"/>
    </location>
</feature>
<proteinExistence type="predicted"/>
<keyword evidence="2 5" id="KW-0853">WD repeat</keyword>
<dbReference type="PRINTS" id="PR00319">
    <property type="entry name" value="GPROTEINB"/>
</dbReference>
<dbReference type="SMART" id="SM00320">
    <property type="entry name" value="WD40"/>
    <property type="match status" value="8"/>
</dbReference>
<keyword evidence="4" id="KW-0539">Nucleus</keyword>
<dbReference type="InterPro" id="IPR011047">
    <property type="entry name" value="Quinoprotein_ADH-like_sf"/>
</dbReference>